<dbReference type="PROSITE" id="PS50158">
    <property type="entry name" value="ZF_CCHC"/>
    <property type="match status" value="1"/>
</dbReference>
<feature type="domain" description="CCHC-type" evidence="3">
    <location>
        <begin position="176"/>
        <end position="191"/>
    </location>
</feature>
<dbReference type="SUPFAM" id="SSF56219">
    <property type="entry name" value="DNase I-like"/>
    <property type="match status" value="1"/>
</dbReference>
<dbReference type="Proteomes" id="UP000499080">
    <property type="component" value="Unassembled WGS sequence"/>
</dbReference>
<dbReference type="InterPro" id="IPR000477">
    <property type="entry name" value="RT_dom"/>
</dbReference>
<evidence type="ECO:0000259" key="3">
    <source>
        <dbReference type="PROSITE" id="PS50158"/>
    </source>
</evidence>
<dbReference type="Pfam" id="PF00078">
    <property type="entry name" value="RVT_1"/>
    <property type="match status" value="1"/>
</dbReference>
<feature type="compositionally biased region" description="Polar residues" evidence="2">
    <location>
        <begin position="310"/>
        <end position="339"/>
    </location>
</feature>
<dbReference type="Pfam" id="PF14529">
    <property type="entry name" value="Exo_endo_phos_2"/>
    <property type="match status" value="1"/>
</dbReference>
<dbReference type="InterPro" id="IPR052560">
    <property type="entry name" value="RdDP_mobile_element"/>
</dbReference>
<feature type="region of interest" description="Disordered" evidence="2">
    <location>
        <begin position="294"/>
        <end position="467"/>
    </location>
</feature>
<keyword evidence="6" id="KW-0808">Transferase</keyword>
<evidence type="ECO:0000313" key="6">
    <source>
        <dbReference type="EMBL" id="GBO24985.1"/>
    </source>
</evidence>
<evidence type="ECO:0000259" key="5">
    <source>
        <dbReference type="PROSITE" id="PS50879"/>
    </source>
</evidence>
<dbReference type="GO" id="GO:0004523">
    <property type="term" value="F:RNA-DNA hybrid ribonuclease activity"/>
    <property type="evidence" value="ECO:0007669"/>
    <property type="project" value="InterPro"/>
</dbReference>
<dbReference type="InterPro" id="IPR036691">
    <property type="entry name" value="Endo/exonu/phosph_ase_sf"/>
</dbReference>
<comment type="caution">
    <text evidence="6">The sequence shown here is derived from an EMBL/GenBank/DDBJ whole genome shotgun (WGS) entry which is preliminary data.</text>
</comment>
<dbReference type="Gene3D" id="3.60.10.10">
    <property type="entry name" value="Endonuclease/exonuclease/phosphatase"/>
    <property type="match status" value="1"/>
</dbReference>
<keyword evidence="6" id="KW-0548">Nucleotidyltransferase</keyword>
<evidence type="ECO:0000313" key="7">
    <source>
        <dbReference type="Proteomes" id="UP000499080"/>
    </source>
</evidence>
<accession>A0A4Y2VI87</accession>
<dbReference type="PANTHER" id="PTHR36688:SF1">
    <property type="entry name" value="ENDONUCLEASE_EXONUCLEASE_PHOSPHATASE DOMAIN-CONTAINING PROTEIN"/>
    <property type="match status" value="1"/>
</dbReference>
<dbReference type="InterPro" id="IPR036397">
    <property type="entry name" value="RNaseH_sf"/>
</dbReference>
<dbReference type="PROSITE" id="PS50878">
    <property type="entry name" value="RT_POL"/>
    <property type="match status" value="1"/>
</dbReference>
<organism evidence="6 7">
    <name type="scientific">Araneus ventricosus</name>
    <name type="common">Orbweaver spider</name>
    <name type="synonym">Epeira ventricosa</name>
    <dbReference type="NCBI Taxonomy" id="182803"/>
    <lineage>
        <taxon>Eukaryota</taxon>
        <taxon>Metazoa</taxon>
        <taxon>Ecdysozoa</taxon>
        <taxon>Arthropoda</taxon>
        <taxon>Chelicerata</taxon>
        <taxon>Arachnida</taxon>
        <taxon>Araneae</taxon>
        <taxon>Araneomorphae</taxon>
        <taxon>Entelegynae</taxon>
        <taxon>Araneoidea</taxon>
        <taxon>Araneidae</taxon>
        <taxon>Araneus</taxon>
    </lineage>
</organism>
<dbReference type="SUPFAM" id="SSF57756">
    <property type="entry name" value="Retrovirus zinc finger-like domains"/>
    <property type="match status" value="1"/>
</dbReference>
<feature type="compositionally biased region" description="Low complexity" evidence="2">
    <location>
        <begin position="401"/>
        <end position="425"/>
    </location>
</feature>
<feature type="domain" description="RNase H type-1" evidence="5">
    <location>
        <begin position="1347"/>
        <end position="1475"/>
    </location>
</feature>
<dbReference type="SUPFAM" id="SSF56672">
    <property type="entry name" value="DNA/RNA polymerases"/>
    <property type="match status" value="1"/>
</dbReference>
<dbReference type="GO" id="GO:0008270">
    <property type="term" value="F:zinc ion binding"/>
    <property type="evidence" value="ECO:0007669"/>
    <property type="project" value="UniProtKB-KW"/>
</dbReference>
<dbReference type="PROSITE" id="PS50879">
    <property type="entry name" value="RNASE_H_1"/>
    <property type="match status" value="1"/>
</dbReference>
<dbReference type="Pfam" id="PF00075">
    <property type="entry name" value="RNase_H"/>
    <property type="match status" value="1"/>
</dbReference>
<keyword evidence="1" id="KW-0862">Zinc</keyword>
<feature type="domain" description="Reverse transcriptase" evidence="4">
    <location>
        <begin position="865"/>
        <end position="1136"/>
    </location>
</feature>
<evidence type="ECO:0000256" key="2">
    <source>
        <dbReference type="SAM" id="MobiDB-lite"/>
    </source>
</evidence>
<dbReference type="InterPro" id="IPR012337">
    <property type="entry name" value="RNaseH-like_sf"/>
</dbReference>
<dbReference type="GO" id="GO:0003964">
    <property type="term" value="F:RNA-directed DNA polymerase activity"/>
    <property type="evidence" value="ECO:0007669"/>
    <property type="project" value="UniProtKB-KW"/>
</dbReference>
<protein>
    <submittedName>
        <fullName evidence="6">Putative RNA-directed DNA polymerase from transposon X-element</fullName>
    </submittedName>
</protein>
<keyword evidence="7" id="KW-1185">Reference proteome</keyword>
<feature type="compositionally biased region" description="Polar residues" evidence="2">
    <location>
        <begin position="352"/>
        <end position="379"/>
    </location>
</feature>
<dbReference type="GO" id="GO:0003676">
    <property type="term" value="F:nucleic acid binding"/>
    <property type="evidence" value="ECO:0007669"/>
    <property type="project" value="InterPro"/>
</dbReference>
<evidence type="ECO:0000256" key="1">
    <source>
        <dbReference type="PROSITE-ProRule" id="PRU00047"/>
    </source>
</evidence>
<name>A0A4Y2VI87_ARAVE</name>
<reference evidence="6 7" key="1">
    <citation type="journal article" date="2019" name="Sci. Rep.">
        <title>Orb-weaving spider Araneus ventricosus genome elucidates the spidroin gene catalogue.</title>
        <authorList>
            <person name="Kono N."/>
            <person name="Nakamura H."/>
            <person name="Ohtoshi R."/>
            <person name="Moran D.A.P."/>
            <person name="Shinohara A."/>
            <person name="Yoshida Y."/>
            <person name="Fujiwara M."/>
            <person name="Mori M."/>
            <person name="Tomita M."/>
            <person name="Arakawa K."/>
        </authorList>
    </citation>
    <scope>NUCLEOTIDE SEQUENCE [LARGE SCALE GENOMIC DNA]</scope>
</reference>
<gene>
    <name evidence="6" type="primary">X-elementORF2_66</name>
    <name evidence="6" type="ORF">AVEN_178584_1</name>
</gene>
<dbReference type="CDD" id="cd01650">
    <property type="entry name" value="RT_nLTR_like"/>
    <property type="match status" value="1"/>
</dbReference>
<dbReference type="EMBL" id="BGPR01047976">
    <property type="protein sequence ID" value="GBO24985.1"/>
    <property type="molecule type" value="Genomic_DNA"/>
</dbReference>
<keyword evidence="1" id="KW-0479">Metal-binding</keyword>
<dbReference type="InterPro" id="IPR005135">
    <property type="entry name" value="Endo/exonuclease/phosphatase"/>
</dbReference>
<proteinExistence type="predicted"/>
<dbReference type="Gene3D" id="3.30.420.10">
    <property type="entry name" value="Ribonuclease H-like superfamily/Ribonuclease H"/>
    <property type="match status" value="1"/>
</dbReference>
<dbReference type="OrthoDB" id="411871at2759"/>
<dbReference type="InterPro" id="IPR036875">
    <property type="entry name" value="Znf_CCHC_sf"/>
</dbReference>
<feature type="compositionally biased region" description="Basic and acidic residues" evidence="2">
    <location>
        <begin position="380"/>
        <end position="396"/>
    </location>
</feature>
<dbReference type="PANTHER" id="PTHR36688">
    <property type="entry name" value="ENDO/EXONUCLEASE/PHOSPHATASE DOMAIN-CONTAINING PROTEIN"/>
    <property type="match status" value="1"/>
</dbReference>
<evidence type="ECO:0000259" key="4">
    <source>
        <dbReference type="PROSITE" id="PS50878"/>
    </source>
</evidence>
<dbReference type="InterPro" id="IPR001878">
    <property type="entry name" value="Znf_CCHC"/>
</dbReference>
<dbReference type="InterPro" id="IPR002156">
    <property type="entry name" value="RNaseH_domain"/>
</dbReference>
<dbReference type="InterPro" id="IPR043502">
    <property type="entry name" value="DNA/RNA_pol_sf"/>
</dbReference>
<sequence>MGHVKNPPFSGQSSIQNFDSFFIIKRVSDSNENFATVSPFLVEKAITGSVGIVKSTKLLRSGDLLVEVASSKQAQQIVKLHSLSTISVSVKPHETLNSSKGVITCGRLLNLPIEEITQELRGQGVKDVRRINIRRDGELVPTKHFILTFNTPRLPEYIKAGYVRCSVRPYIPNPLRCFKCQRFGHSKTNCRGTLTCARCAVAGHESTGCTAVEKCVNCQGQHSSFSRSCPKWKQEKEVVSTKYQKNISFPEARRLVKAQAPPDGRSYASVVEKNHPEYQTTHCPHCNHVVTMSNFPSSSKSPEPVAIASPSGTKNKNILPKSSSPTSAVLPVSQDSSGFTILKRKKKPKIASKTQSANNNQIKANTATKFWKKSPQTSATEKDKYKILKTKPDKSKISTVETANSNSESSGENSSDTDSDLTVTSAPEVSNTQKNRARSTSEKSHKLKQAKRGLSQKDLSAKLKKSAHHNSVALGLADRGIVHKDLPSIFGGVPQVPDLKLHPPDEDEDLQMNCDASETPPCVPTSNPPKLSTPLSLHTSLQAVAVQVHARTLVTVCCVYLPPHDVVSQQDLETLVDQLPTPFILLGDFNGHSILWGSDVTNSRGRQIERLISNNCLCLLNNDEKTYFHEPTRTFHSLDLAICFPTLLPLLHFTVGNDLCNSDHFPIIVSYADSGGAIQYPPRYLFQRADWGSFMQLADITESMVSTADITEAVQNVVDCLSNAAENTIPKCSPRLRKSVDRGGTKLAVTVVGKKRDSGTFLGGNVTHSDPLDIANALGHAFAQVSATDSYSPAFVAIKNRSERTPLRFTACNTLPYNSEFRMFELETALSRAHDTSPGPDGITYNMLRHLNTTSLSHLLILFNRIWTEQKYPSQWHEATVIPILKPGKDPSNPLHYRPIALTSCLCKTFERMVNARLIYELEKQGCIPPLQSGFRRGRSTVDNLVLLETQIRNAFVKRNHLVSIFFDIEKAYDRAWRYGILSTLFNFGFRGNLPIFLKNFLSYRTFRVRMGNFYSDNFIQAEGVPQGSVLSVTLFIVHLSQILNHLPSSVHGSLYVDDLKISCQGSNMPLIERQLQNAVNKLVAWCDNNGHAISPEKSRCVHFCRKRNLHLDPVSYIRNFAIPIVNDIRFLGVIFDRKLTFLPHVLHLRKKCERSLNILKVLSRTSWGADRTSLLRIYEAVILSRIDYGCMVYGSARFTVLRRLDPIHHSALRICTGAFRTSPVESLYIISHQLPLDSRRQKISALYSFRAQSVRNHPINRLTLPAGVRRLYAARPSHILPLCERTKMLLHDSDLNNVSVQLSDFFTFPPWDSPQFSFLNPFSGFDKSSTAPITFQQLFHHHRCQYSSFVPIFTDGSKSDGHVGCGVVFPSDTMSYRLHNCCSVFTAELVAIFCALQEILPSNQRNFILYTDSMSALETLSHYDNRIHPVALEILSVLQFLRNKGFNIIFCWVPSHVGISGNETADVIARFASDFLPRALPYCDIKKFLVSHLLSVWQQKWNLLTRNKLYPVKPSIGLWPALLMRPSGAHLL</sequence>
<dbReference type="SMART" id="SM00343">
    <property type="entry name" value="ZnF_C2HC"/>
    <property type="match status" value="2"/>
</dbReference>
<keyword evidence="6" id="KW-0695">RNA-directed DNA polymerase</keyword>
<keyword evidence="1" id="KW-0863">Zinc-finger</keyword>
<dbReference type="SUPFAM" id="SSF53098">
    <property type="entry name" value="Ribonuclease H-like"/>
    <property type="match status" value="1"/>
</dbReference>
<dbReference type="GO" id="GO:0042575">
    <property type="term" value="C:DNA polymerase complex"/>
    <property type="evidence" value="ECO:0007669"/>
    <property type="project" value="UniProtKB-ARBA"/>
</dbReference>
<dbReference type="CDD" id="cd09276">
    <property type="entry name" value="Rnase_HI_RT_non_LTR"/>
    <property type="match status" value="1"/>
</dbReference>